<feature type="domain" description="PhoD-like phosphatase metallophosphatase" evidence="1">
    <location>
        <begin position="115"/>
        <end position="298"/>
    </location>
</feature>
<organism evidence="2 3">
    <name type="scientific">Cellvibrio mixtus</name>
    <dbReference type="NCBI Taxonomy" id="39650"/>
    <lineage>
        <taxon>Bacteria</taxon>
        <taxon>Pseudomonadati</taxon>
        <taxon>Pseudomonadota</taxon>
        <taxon>Gammaproteobacteria</taxon>
        <taxon>Cellvibrionales</taxon>
        <taxon>Cellvibrionaceae</taxon>
        <taxon>Cellvibrio</taxon>
    </lineage>
</organism>
<dbReference type="SUPFAM" id="SSF56300">
    <property type="entry name" value="Metallo-dependent phosphatases"/>
    <property type="match status" value="1"/>
</dbReference>
<dbReference type="Proteomes" id="UP000216101">
    <property type="component" value="Unassembled WGS sequence"/>
</dbReference>
<accession>A0A266QEN4</accession>
<dbReference type="PANTHER" id="PTHR33987">
    <property type="entry name" value="CALCINEURIN-LIKE METALLO-PHOSPHOESTERASE SUPERFAMILY PROTEIN"/>
    <property type="match status" value="1"/>
</dbReference>
<evidence type="ECO:0000313" key="3">
    <source>
        <dbReference type="Proteomes" id="UP000216101"/>
    </source>
</evidence>
<dbReference type="AlphaFoldDB" id="A0A266QEN4"/>
<comment type="caution">
    <text evidence="2">The sequence shown here is derived from an EMBL/GenBank/DDBJ whole genome shotgun (WGS) entry which is preliminary data.</text>
</comment>
<evidence type="ECO:0000259" key="1">
    <source>
        <dbReference type="Pfam" id="PF09423"/>
    </source>
</evidence>
<dbReference type="Pfam" id="PF09423">
    <property type="entry name" value="PhoD"/>
    <property type="match status" value="1"/>
</dbReference>
<dbReference type="RefSeq" id="WP_094985147.1">
    <property type="nucleotide sequence ID" value="NZ_NHNI01000001.1"/>
</dbReference>
<keyword evidence="3" id="KW-1185">Reference proteome</keyword>
<dbReference type="InterPro" id="IPR038607">
    <property type="entry name" value="PhoD-like_sf"/>
</dbReference>
<proteinExistence type="predicted"/>
<evidence type="ECO:0000313" key="2">
    <source>
        <dbReference type="EMBL" id="OZY87821.1"/>
    </source>
</evidence>
<dbReference type="InterPro" id="IPR029052">
    <property type="entry name" value="Metallo-depent_PP-like"/>
</dbReference>
<name>A0A266QEN4_9GAMM</name>
<dbReference type="PANTHER" id="PTHR33987:SF1">
    <property type="entry name" value="CALCINEURIN-LIKE METALLO-PHOSPHOESTERASE SUPERFAMILY PROTEIN"/>
    <property type="match status" value="1"/>
</dbReference>
<reference evidence="3" key="1">
    <citation type="submission" date="2017-05" db="EMBL/GenBank/DDBJ databases">
        <authorList>
            <person name="Barney B.M."/>
        </authorList>
    </citation>
    <scope>NUCLEOTIDE SEQUENCE [LARGE SCALE GENOMIC DNA]</scope>
    <source>
        <strain evidence="3">PSBB022</strain>
    </source>
</reference>
<sequence>MQLFAYNPVGKPDALVVWVGVLGVNPPPTVSFEILGQAVSAQLLAPGFEPLGDEVCDARGVPLNYRALFVLPWPATGERFHITVRAANQQVTLTSRRPPVQLPDKATASFNLLLSSCYYQPNDKSRALADLVKAIKPAPDFTVLAGDQVYLDLPSQQDLPLNANALAKTLGKKYQLNWFSNSAQQPGLADVLRHGPVLCVPDDHEFWNNYPLPQAQLNNTYCPQDRANWQRLANCLYERYQRSPAQVNGFFRQDIAPLSMLFLDGRTQRDSDGTQMFTAATHAAIEQWKQDLLTRKQQGQSAVGLLSSGQALLIETPGPWACKITDMEMPNYADFALITKALGELFAAGIPVIYITGDVHWGRIVEGKTARGNPLFYEVIASPSRLIDTNCVDQYKLAKNALHRLFGKGDDFPCHPAVCEIDDIKFSNLRLTIKHRQRGDHVALLRFHAIPGGIEFSVDYVCTEADETRRREYSKSCGPFKLTSL</sequence>
<dbReference type="InterPro" id="IPR018946">
    <property type="entry name" value="PhoD-like_MPP"/>
</dbReference>
<dbReference type="EMBL" id="NHNI01000001">
    <property type="protein sequence ID" value="OZY87821.1"/>
    <property type="molecule type" value="Genomic_DNA"/>
</dbReference>
<dbReference type="Gene3D" id="3.60.21.70">
    <property type="entry name" value="PhoD-like phosphatase"/>
    <property type="match status" value="1"/>
</dbReference>
<protein>
    <recommendedName>
        <fullName evidence="1">PhoD-like phosphatase metallophosphatase domain-containing protein</fullName>
    </recommendedName>
</protein>
<gene>
    <name evidence="2" type="ORF">CBP51_12935</name>
</gene>